<name>A0A918XBX0_9ACTN</name>
<dbReference type="AlphaFoldDB" id="A0A918XBX0"/>
<proteinExistence type="predicted"/>
<protein>
    <recommendedName>
        <fullName evidence="2">Molybdopterin oxidoreductase domain-containing protein</fullName>
    </recommendedName>
</protein>
<accession>A0A918XBX0</accession>
<comment type="caution">
    <text evidence="3">The sequence shown here is derived from an EMBL/GenBank/DDBJ whole genome shotgun (WGS) entry which is preliminary data.</text>
</comment>
<dbReference type="EMBL" id="BMXL01000006">
    <property type="protein sequence ID" value="GHD22977.1"/>
    <property type="molecule type" value="Genomic_DNA"/>
</dbReference>
<dbReference type="SUPFAM" id="SSF53706">
    <property type="entry name" value="Formate dehydrogenase/DMSO reductase, domains 1-3"/>
    <property type="match status" value="1"/>
</dbReference>
<evidence type="ECO:0000256" key="1">
    <source>
        <dbReference type="SAM" id="MobiDB-lite"/>
    </source>
</evidence>
<reference evidence="3 4" key="1">
    <citation type="journal article" date="2014" name="Int. J. Syst. Evol. Microbiol.">
        <title>Complete genome sequence of Corynebacterium casei LMG S-19264T (=DSM 44701T), isolated from a smear-ripened cheese.</title>
        <authorList>
            <consortium name="US DOE Joint Genome Institute (JGI-PGF)"/>
            <person name="Walter F."/>
            <person name="Albersmeier A."/>
            <person name="Kalinowski J."/>
            <person name="Ruckert C."/>
        </authorList>
    </citation>
    <scope>NUCLEOTIDE SEQUENCE [LARGE SCALE GENOMIC DNA]</scope>
    <source>
        <strain evidence="3 4">KCTC 19473</strain>
    </source>
</reference>
<dbReference type="Pfam" id="PF00384">
    <property type="entry name" value="Molybdopterin"/>
    <property type="match status" value="1"/>
</dbReference>
<evidence type="ECO:0000259" key="2">
    <source>
        <dbReference type="Pfam" id="PF00384"/>
    </source>
</evidence>
<dbReference type="Gene3D" id="3.40.50.740">
    <property type="match status" value="1"/>
</dbReference>
<feature type="region of interest" description="Disordered" evidence="1">
    <location>
        <begin position="61"/>
        <end position="102"/>
    </location>
</feature>
<feature type="domain" description="Molybdopterin oxidoreductase" evidence="2">
    <location>
        <begin position="1"/>
        <end position="53"/>
    </location>
</feature>
<dbReference type="Proteomes" id="UP000654947">
    <property type="component" value="Unassembled WGS sequence"/>
</dbReference>
<evidence type="ECO:0000313" key="4">
    <source>
        <dbReference type="Proteomes" id="UP000654947"/>
    </source>
</evidence>
<dbReference type="GO" id="GO:0016491">
    <property type="term" value="F:oxidoreductase activity"/>
    <property type="evidence" value="ECO:0007669"/>
    <property type="project" value="InterPro"/>
</dbReference>
<evidence type="ECO:0000313" key="3">
    <source>
        <dbReference type="EMBL" id="GHD22977.1"/>
    </source>
</evidence>
<sequence>MRRDGVLTETDWDTALDLVASRSRELLDDQGATALGFYTSGQLFLEEYYTLAAIGHGAVPRTGGTTDALGPRHAQNGLATDPGHLRTAPHGHSGTVQLSRSP</sequence>
<dbReference type="InterPro" id="IPR006656">
    <property type="entry name" value="Mopterin_OxRdtase"/>
</dbReference>
<gene>
    <name evidence="3" type="ORF">GCM10007147_17870</name>
</gene>
<keyword evidence="4" id="KW-1185">Reference proteome</keyword>
<organism evidence="3 4">
    <name type="scientific">Nocardiopsis kunsanensis</name>
    <dbReference type="NCBI Taxonomy" id="141693"/>
    <lineage>
        <taxon>Bacteria</taxon>
        <taxon>Bacillati</taxon>
        <taxon>Actinomycetota</taxon>
        <taxon>Actinomycetes</taxon>
        <taxon>Streptosporangiales</taxon>
        <taxon>Nocardiopsidaceae</taxon>
        <taxon>Nocardiopsis</taxon>
    </lineage>
</organism>